<reference evidence="2 3" key="1">
    <citation type="submission" date="2017-10" db="EMBL/GenBank/DDBJ databases">
        <title>Comparative genomics in systemic dimorphic fungi from Ajellomycetaceae.</title>
        <authorList>
            <person name="Munoz J.F."/>
            <person name="Mcewen J.G."/>
            <person name="Clay O.K."/>
            <person name="Cuomo C.A."/>
        </authorList>
    </citation>
    <scope>NUCLEOTIDE SEQUENCE [LARGE SCALE GENOMIC DNA]</scope>
    <source>
        <strain evidence="2 3">UAMH4076</strain>
    </source>
</reference>
<dbReference type="EMBL" id="PDND01000178">
    <property type="protein sequence ID" value="PGH30332.1"/>
    <property type="molecule type" value="Genomic_DNA"/>
</dbReference>
<sequence>MIFDELAVNRCQAVYITWHRCLKENATEQLASKLATMHCRRPVIEAKSFSSGSYNLCFRVKFYHGPDVLVRFPILGRSFLRKEKVHSETEIMMYIAAEQPSIPVPKVLGNGTCDLGPYLILEFVEGELMVHNLQAEITDHKKPTVLNMGLDMSTLRKGYREMARMALALFNCKFSHIGAVRQGSPPEKTWSVETRALTFNMNELIGLANYPPQDLHKCRFSTSSEYFVTLANYHLQHLKVQRNDAIIDEADCRKKYVARCLFRKIAREFRSPYDNGPFPLFCDDFRPSNVIVDKDLNIQCLIDWEFCYAAPAEFTHCSPWWLLLAHPDDWIAGLDNFLANFLPKHEIFLEVLREYEQEQMDSQEPSPNSEKRLSEHMRESMETGLFWFCLAARSSFGFDDIYWDFIDERHFGKFNTLDERLELLTEEERNDLEPFVQLKLEQKKERKFEEHQTVDEMMDA</sequence>
<proteinExistence type="predicted"/>
<dbReference type="InterPro" id="IPR051678">
    <property type="entry name" value="AGP_Transferase"/>
</dbReference>
<dbReference type="AlphaFoldDB" id="A0A2B7ZBE8"/>
<keyword evidence="3" id="KW-1185">Reference proteome</keyword>
<protein>
    <recommendedName>
        <fullName evidence="1">Aminoglycoside phosphotransferase domain-containing protein</fullName>
    </recommendedName>
</protein>
<name>A0A2B7ZBE8_9EURO</name>
<dbReference type="SUPFAM" id="SSF56112">
    <property type="entry name" value="Protein kinase-like (PK-like)"/>
    <property type="match status" value="1"/>
</dbReference>
<dbReference type="InterPro" id="IPR002575">
    <property type="entry name" value="Aminoglycoside_PTrfase"/>
</dbReference>
<comment type="caution">
    <text evidence="2">The sequence shown here is derived from an EMBL/GenBank/DDBJ whole genome shotgun (WGS) entry which is preliminary data.</text>
</comment>
<dbReference type="PANTHER" id="PTHR21310:SF37">
    <property type="entry name" value="AMINOGLYCOSIDE PHOSPHOTRANSFERASE DOMAIN-CONTAINING PROTEIN"/>
    <property type="match status" value="1"/>
</dbReference>
<dbReference type="VEuPathDB" id="FungiDB:EMCG_02558"/>
<dbReference type="InterPro" id="IPR011009">
    <property type="entry name" value="Kinase-like_dom_sf"/>
</dbReference>
<dbReference type="STRING" id="73230.A0A2B7ZBE8"/>
<evidence type="ECO:0000259" key="1">
    <source>
        <dbReference type="Pfam" id="PF01636"/>
    </source>
</evidence>
<accession>A0A2B7ZBE8</accession>
<dbReference type="Pfam" id="PF01636">
    <property type="entry name" value="APH"/>
    <property type="match status" value="1"/>
</dbReference>
<evidence type="ECO:0000313" key="3">
    <source>
        <dbReference type="Proteomes" id="UP000226031"/>
    </source>
</evidence>
<feature type="domain" description="Aminoglycoside phosphotransferase" evidence="1">
    <location>
        <begin position="46"/>
        <end position="312"/>
    </location>
</feature>
<dbReference type="PANTHER" id="PTHR21310">
    <property type="entry name" value="AMINOGLYCOSIDE PHOSPHOTRANSFERASE-RELATED-RELATED"/>
    <property type="match status" value="1"/>
</dbReference>
<dbReference type="Proteomes" id="UP000226031">
    <property type="component" value="Unassembled WGS sequence"/>
</dbReference>
<organism evidence="2 3">
    <name type="scientific">[Emmonsia] crescens</name>
    <dbReference type="NCBI Taxonomy" id="73230"/>
    <lineage>
        <taxon>Eukaryota</taxon>
        <taxon>Fungi</taxon>
        <taxon>Dikarya</taxon>
        <taxon>Ascomycota</taxon>
        <taxon>Pezizomycotina</taxon>
        <taxon>Eurotiomycetes</taxon>
        <taxon>Eurotiomycetidae</taxon>
        <taxon>Onygenales</taxon>
        <taxon>Ajellomycetaceae</taxon>
        <taxon>Emergomyces</taxon>
    </lineage>
</organism>
<evidence type="ECO:0000313" key="2">
    <source>
        <dbReference type="EMBL" id="PGH30332.1"/>
    </source>
</evidence>
<gene>
    <name evidence="2" type="ORF">GX50_06890</name>
</gene>